<name>A0A439D8P8_9PEZI</name>
<evidence type="ECO:0000313" key="3">
    <source>
        <dbReference type="Proteomes" id="UP000286045"/>
    </source>
</evidence>
<keyword evidence="3" id="KW-1185">Reference proteome</keyword>
<dbReference type="AlphaFoldDB" id="A0A439D8P8"/>
<feature type="compositionally biased region" description="Polar residues" evidence="1">
    <location>
        <begin position="161"/>
        <end position="175"/>
    </location>
</feature>
<feature type="region of interest" description="Disordered" evidence="1">
    <location>
        <begin position="149"/>
        <end position="182"/>
    </location>
</feature>
<organism evidence="2 3">
    <name type="scientific">Xylaria grammica</name>
    <dbReference type="NCBI Taxonomy" id="363999"/>
    <lineage>
        <taxon>Eukaryota</taxon>
        <taxon>Fungi</taxon>
        <taxon>Dikarya</taxon>
        <taxon>Ascomycota</taxon>
        <taxon>Pezizomycotina</taxon>
        <taxon>Sordariomycetes</taxon>
        <taxon>Xylariomycetidae</taxon>
        <taxon>Xylariales</taxon>
        <taxon>Xylariaceae</taxon>
        <taxon>Xylaria</taxon>
    </lineage>
</organism>
<feature type="compositionally biased region" description="Low complexity" evidence="1">
    <location>
        <begin position="50"/>
        <end position="69"/>
    </location>
</feature>
<dbReference type="Proteomes" id="UP000286045">
    <property type="component" value="Unassembled WGS sequence"/>
</dbReference>
<feature type="compositionally biased region" description="Low complexity" evidence="1">
    <location>
        <begin position="15"/>
        <end position="40"/>
    </location>
</feature>
<gene>
    <name evidence="2" type="ORF">EKO27_g4308</name>
</gene>
<protein>
    <submittedName>
        <fullName evidence="2">Uncharacterized protein</fullName>
    </submittedName>
</protein>
<sequence length="182" mass="20130">MSLGKFKFPGSRKQSTASSGNSDTTTSSSSTTRSSTPTNGLSGGGGGGNSSRSSKTSSSSSPSPFSWFRSPRRTKRRSTISADDPAFARLHKPFTPQNLEHQKLLNAFEWNFDNDHSRRRRSSCISPCASRDMTIDEYGYAYRRQEQYGQDHMLPPESRQDTSSDSFTRLSTREVSTGDFDA</sequence>
<reference evidence="2 3" key="1">
    <citation type="submission" date="2018-12" db="EMBL/GenBank/DDBJ databases">
        <title>Draft genome sequence of Xylaria grammica IHI A82.</title>
        <authorList>
            <person name="Buettner E."/>
            <person name="Kellner H."/>
        </authorList>
    </citation>
    <scope>NUCLEOTIDE SEQUENCE [LARGE SCALE GENOMIC DNA]</scope>
    <source>
        <strain evidence="2 3">IHI A82</strain>
    </source>
</reference>
<evidence type="ECO:0000313" key="2">
    <source>
        <dbReference type="EMBL" id="RWA10787.1"/>
    </source>
</evidence>
<evidence type="ECO:0000256" key="1">
    <source>
        <dbReference type="SAM" id="MobiDB-lite"/>
    </source>
</evidence>
<comment type="caution">
    <text evidence="2">The sequence shown here is derived from an EMBL/GenBank/DDBJ whole genome shotgun (WGS) entry which is preliminary data.</text>
</comment>
<dbReference type="EMBL" id="RYZI01000101">
    <property type="protein sequence ID" value="RWA10787.1"/>
    <property type="molecule type" value="Genomic_DNA"/>
</dbReference>
<accession>A0A439D8P8</accession>
<feature type="region of interest" description="Disordered" evidence="1">
    <location>
        <begin position="1"/>
        <end position="89"/>
    </location>
</feature>
<proteinExistence type="predicted"/>